<name>A0ABS8IUD5_9BURK</name>
<feature type="region of interest" description="Disordered" evidence="1">
    <location>
        <begin position="54"/>
        <end position="79"/>
    </location>
</feature>
<dbReference type="Gene3D" id="1.10.238.160">
    <property type="match status" value="1"/>
</dbReference>
<organism evidence="2 3">
    <name type="scientific">Massilia agrisoli</name>
    <dbReference type="NCBI Taxonomy" id="2892444"/>
    <lineage>
        <taxon>Bacteria</taxon>
        <taxon>Pseudomonadati</taxon>
        <taxon>Pseudomonadota</taxon>
        <taxon>Betaproteobacteria</taxon>
        <taxon>Burkholderiales</taxon>
        <taxon>Oxalobacteraceae</taxon>
        <taxon>Telluria group</taxon>
        <taxon>Massilia</taxon>
    </lineage>
</organism>
<protein>
    <submittedName>
        <fullName evidence="2">AlpA family phage regulatory protein</fullName>
    </submittedName>
</protein>
<evidence type="ECO:0000313" key="3">
    <source>
        <dbReference type="Proteomes" id="UP001198701"/>
    </source>
</evidence>
<accession>A0ABS8IUD5</accession>
<comment type="caution">
    <text evidence="2">The sequence shown here is derived from an EMBL/GenBank/DDBJ whole genome shotgun (WGS) entry which is preliminary data.</text>
</comment>
<reference evidence="2 3" key="1">
    <citation type="submission" date="2021-11" db="EMBL/GenBank/DDBJ databases">
        <authorList>
            <person name="Huq M.A."/>
        </authorList>
    </citation>
    <scope>NUCLEOTIDE SEQUENCE [LARGE SCALE GENOMIC DNA]</scope>
    <source>
        <strain evidence="2 3">MAHUQ-52</strain>
    </source>
</reference>
<keyword evidence="3" id="KW-1185">Reference proteome</keyword>
<feature type="compositionally biased region" description="Polar residues" evidence="1">
    <location>
        <begin position="57"/>
        <end position="68"/>
    </location>
</feature>
<dbReference type="InterPro" id="IPR010260">
    <property type="entry name" value="AlpA"/>
</dbReference>
<gene>
    <name evidence="2" type="ORF">LMJ30_10705</name>
</gene>
<dbReference type="Pfam" id="PF05930">
    <property type="entry name" value="Phage_AlpA"/>
    <property type="match status" value="1"/>
</dbReference>
<dbReference type="InterPro" id="IPR009061">
    <property type="entry name" value="DNA-bd_dom_put_sf"/>
</dbReference>
<dbReference type="Proteomes" id="UP001198701">
    <property type="component" value="Unassembled WGS sequence"/>
</dbReference>
<dbReference type="RefSeq" id="WP_371872996.1">
    <property type="nucleotide sequence ID" value="NZ_JAJHPV010000013.1"/>
</dbReference>
<proteinExistence type="predicted"/>
<evidence type="ECO:0000256" key="1">
    <source>
        <dbReference type="SAM" id="MobiDB-lite"/>
    </source>
</evidence>
<evidence type="ECO:0000313" key="2">
    <source>
        <dbReference type="EMBL" id="MCC6071427.1"/>
    </source>
</evidence>
<dbReference type="SUPFAM" id="SSF46955">
    <property type="entry name" value="Putative DNA-binding domain"/>
    <property type="match status" value="1"/>
</dbReference>
<dbReference type="EMBL" id="JAJHPV010000013">
    <property type="protein sequence ID" value="MCC6071427.1"/>
    <property type="molecule type" value="Genomic_DNA"/>
</dbReference>
<sequence length="79" mass="8924">MKPLYLDLPSVAAAVSLSEPTVQRLVRDGLFPQPRELSGRRVAWLVKELEEWADSRPVSSQLPPSNTGHDNRPHRRPTN</sequence>